<protein>
    <submittedName>
        <fullName evidence="1">Uncharacterized protein</fullName>
    </submittedName>
</protein>
<evidence type="ECO:0000313" key="2">
    <source>
        <dbReference type="Proteomes" id="UP000036513"/>
    </source>
</evidence>
<organism evidence="1 2">
    <name type="scientific">Mycolicibacterium chlorophenolicum</name>
    <dbReference type="NCBI Taxonomy" id="37916"/>
    <lineage>
        <taxon>Bacteria</taxon>
        <taxon>Bacillati</taxon>
        <taxon>Actinomycetota</taxon>
        <taxon>Actinomycetes</taxon>
        <taxon>Mycobacteriales</taxon>
        <taxon>Mycobacteriaceae</taxon>
        <taxon>Mycolicibacterium</taxon>
    </lineage>
</organism>
<dbReference type="Proteomes" id="UP000036513">
    <property type="component" value="Unassembled WGS sequence"/>
</dbReference>
<name>A0A0J6W299_9MYCO</name>
<gene>
    <name evidence="1" type="ORF">MCHLDSM_03192</name>
</gene>
<dbReference type="AlphaFoldDB" id="A0A0J6W299"/>
<dbReference type="EMBL" id="JYNL01000026">
    <property type="protein sequence ID" value="KMO75868.1"/>
    <property type="molecule type" value="Genomic_DNA"/>
</dbReference>
<sequence length="292" mass="31412">MLLSHLFLRGAVDEAASLLALPGEAHRQTCYQLQLTDCCAVRVDARHHCIDIDIEKCSGPAQLAVLLVGDNLILERGVDESVHEFAVGASHCAVIQAEFAGEFAQRLPLLGTELQVGDRNIKQLHIRRDVDIGVDAASEGCQVGCRGEDVDVPLARTHPQWGAEQWSCDSWCASVGVVIGCCEQQPRRGAGVSDCAVCAIERDTAFGAGLAELAASRMKCVERVPPVDIDSGAGQFVADHAGVEPDVVADDHRAIKSRRHMVRHIGEGWRPAHHAGVDAVDPGRAYVAQWLN</sequence>
<keyword evidence="2" id="KW-1185">Reference proteome</keyword>
<reference evidence="1 2" key="1">
    <citation type="journal article" date="2015" name="Genome Biol. Evol.">
        <title>Characterization of Three Mycobacterium spp. with Potential Use in Bioremediation by Genome Sequencing and Comparative Genomics.</title>
        <authorList>
            <person name="Das S."/>
            <person name="Pettersson B.M."/>
            <person name="Behra P.R."/>
            <person name="Ramesh M."/>
            <person name="Dasgupta S."/>
            <person name="Bhattacharya A."/>
            <person name="Kirsebom L.A."/>
        </authorList>
    </citation>
    <scope>NUCLEOTIDE SEQUENCE [LARGE SCALE GENOMIC DNA]</scope>
    <source>
        <strain evidence="1 2">DSM 43826</strain>
    </source>
</reference>
<evidence type="ECO:0000313" key="1">
    <source>
        <dbReference type="EMBL" id="KMO75868.1"/>
    </source>
</evidence>
<comment type="caution">
    <text evidence="1">The sequence shown here is derived from an EMBL/GenBank/DDBJ whole genome shotgun (WGS) entry which is preliminary data.</text>
</comment>
<proteinExistence type="predicted"/>
<accession>A0A0J6W299</accession>